<sequence>MATRQDHQSYSEEKLTLLALSSTYGIYAFGGLYVLGSVIGYMLAGIVLLRSFVGQGLKVQSVSAMQWVWHIGMLTMLLALFIGHANWNLGMPQTIKSTIGWAKGWALMSLFIWLGACSYIRPHYVVRGVSLVAIHSLVFALISVLAYIAGISGDIYVSPLKVVGGPGPDFFKVSLFGMNPETGAGRWQFFGPWAPSAGLIACLSLVIVSLEKNDKIRRWAYFGCFVIVVLSQSRAGLAIFLVLIPLLSTQKSLKHPALFFIAGVGLPALLLLGQPLFEAVMDSYQQVKDARPDSTRVRNALANIAIQRWQSEAFWFGHGIIERGPKMVEFMPIGTHHSWYGLLFVKGLVGLFALAIPLFISAVYLVWQGIHSKLAHRALCLVFVLLCYSFFENLEILMYLCWPAFLIIGMAFTPQKLENYDA</sequence>
<feature type="transmembrane region" description="Helical" evidence="5">
    <location>
        <begin position="24"/>
        <end position="47"/>
    </location>
</feature>
<evidence type="ECO:0000313" key="7">
    <source>
        <dbReference type="EMBL" id="MDM7859314.1"/>
    </source>
</evidence>
<dbReference type="Proteomes" id="UP001234343">
    <property type="component" value="Unassembled WGS sequence"/>
</dbReference>
<comment type="subcellular location">
    <subcellularLocation>
        <location evidence="1">Membrane</location>
        <topology evidence="1">Multi-pass membrane protein</topology>
    </subcellularLocation>
</comment>
<feature type="transmembrane region" description="Helical" evidence="5">
    <location>
        <begin position="219"/>
        <end position="244"/>
    </location>
</feature>
<proteinExistence type="predicted"/>
<feature type="transmembrane region" description="Helical" evidence="5">
    <location>
        <begin position="67"/>
        <end position="87"/>
    </location>
</feature>
<reference evidence="7 8" key="1">
    <citation type="submission" date="2023-06" db="EMBL/GenBank/DDBJ databases">
        <title>Alteromonas sp. ASW11-36 isolated from intertidal sand.</title>
        <authorList>
            <person name="Li Y."/>
        </authorList>
    </citation>
    <scope>NUCLEOTIDE SEQUENCE [LARGE SCALE GENOMIC DNA]</scope>
    <source>
        <strain evidence="7 8">ASW11-36</strain>
    </source>
</reference>
<gene>
    <name evidence="7" type="ORF">QTP81_01680</name>
</gene>
<keyword evidence="7" id="KW-0436">Ligase</keyword>
<keyword evidence="8" id="KW-1185">Reference proteome</keyword>
<feature type="transmembrane region" description="Helical" evidence="5">
    <location>
        <begin position="132"/>
        <end position="151"/>
    </location>
</feature>
<feature type="transmembrane region" description="Helical" evidence="5">
    <location>
        <begin position="99"/>
        <end position="120"/>
    </location>
</feature>
<evidence type="ECO:0000256" key="2">
    <source>
        <dbReference type="ARBA" id="ARBA00022692"/>
    </source>
</evidence>
<evidence type="ECO:0000256" key="3">
    <source>
        <dbReference type="ARBA" id="ARBA00022989"/>
    </source>
</evidence>
<evidence type="ECO:0000256" key="5">
    <source>
        <dbReference type="SAM" id="Phobius"/>
    </source>
</evidence>
<keyword evidence="4 5" id="KW-0472">Membrane</keyword>
<comment type="caution">
    <text evidence="7">The sequence shown here is derived from an EMBL/GenBank/DDBJ whole genome shotgun (WGS) entry which is preliminary data.</text>
</comment>
<organism evidence="7 8">
    <name type="scientific">Alteromonas arenosi</name>
    <dbReference type="NCBI Taxonomy" id="3055817"/>
    <lineage>
        <taxon>Bacteria</taxon>
        <taxon>Pseudomonadati</taxon>
        <taxon>Pseudomonadota</taxon>
        <taxon>Gammaproteobacteria</taxon>
        <taxon>Alteromonadales</taxon>
        <taxon>Alteromonadaceae</taxon>
        <taxon>Alteromonas/Salinimonas group</taxon>
        <taxon>Alteromonas</taxon>
    </lineage>
</organism>
<accession>A0ABT7SSZ5</accession>
<protein>
    <submittedName>
        <fullName evidence="7">O-antigen ligase domain-containing protein</fullName>
    </submittedName>
</protein>
<feature type="transmembrane region" description="Helical" evidence="5">
    <location>
        <begin position="374"/>
        <end position="391"/>
    </location>
</feature>
<dbReference type="GO" id="GO:0016874">
    <property type="term" value="F:ligase activity"/>
    <property type="evidence" value="ECO:0007669"/>
    <property type="project" value="UniProtKB-KW"/>
</dbReference>
<dbReference type="RefSeq" id="WP_289363248.1">
    <property type="nucleotide sequence ID" value="NZ_JAUCBP010000001.1"/>
</dbReference>
<dbReference type="EMBL" id="JAUCBP010000001">
    <property type="protein sequence ID" value="MDM7859314.1"/>
    <property type="molecule type" value="Genomic_DNA"/>
</dbReference>
<feature type="domain" description="O-antigen ligase-related" evidence="6">
    <location>
        <begin position="222"/>
        <end position="354"/>
    </location>
</feature>
<keyword evidence="3 5" id="KW-1133">Transmembrane helix</keyword>
<feature type="transmembrane region" description="Helical" evidence="5">
    <location>
        <begin position="397"/>
        <end position="413"/>
    </location>
</feature>
<keyword evidence="2 5" id="KW-0812">Transmembrane</keyword>
<feature type="transmembrane region" description="Helical" evidence="5">
    <location>
        <begin position="256"/>
        <end position="277"/>
    </location>
</feature>
<evidence type="ECO:0000259" key="6">
    <source>
        <dbReference type="Pfam" id="PF04932"/>
    </source>
</evidence>
<feature type="transmembrane region" description="Helical" evidence="5">
    <location>
        <begin position="339"/>
        <end position="367"/>
    </location>
</feature>
<evidence type="ECO:0000256" key="4">
    <source>
        <dbReference type="ARBA" id="ARBA00023136"/>
    </source>
</evidence>
<evidence type="ECO:0000313" key="8">
    <source>
        <dbReference type="Proteomes" id="UP001234343"/>
    </source>
</evidence>
<evidence type="ECO:0000256" key="1">
    <source>
        <dbReference type="ARBA" id="ARBA00004141"/>
    </source>
</evidence>
<name>A0ABT7SSZ5_9ALTE</name>
<dbReference type="InterPro" id="IPR007016">
    <property type="entry name" value="O-antigen_ligase-rel_domated"/>
</dbReference>
<dbReference type="Pfam" id="PF04932">
    <property type="entry name" value="Wzy_C"/>
    <property type="match status" value="1"/>
</dbReference>